<comment type="caution">
    <text evidence="2">The sequence shown here is derived from an EMBL/GenBank/DDBJ whole genome shotgun (WGS) entry which is preliminary data.</text>
</comment>
<feature type="non-terminal residue" evidence="2">
    <location>
        <position position="1"/>
    </location>
</feature>
<organism evidence="2">
    <name type="scientific">Tanacetum cinerariifolium</name>
    <name type="common">Dalmatian daisy</name>
    <name type="synonym">Chrysanthemum cinerariifolium</name>
    <dbReference type="NCBI Taxonomy" id="118510"/>
    <lineage>
        <taxon>Eukaryota</taxon>
        <taxon>Viridiplantae</taxon>
        <taxon>Streptophyta</taxon>
        <taxon>Embryophyta</taxon>
        <taxon>Tracheophyta</taxon>
        <taxon>Spermatophyta</taxon>
        <taxon>Magnoliopsida</taxon>
        <taxon>eudicotyledons</taxon>
        <taxon>Gunneridae</taxon>
        <taxon>Pentapetalae</taxon>
        <taxon>asterids</taxon>
        <taxon>campanulids</taxon>
        <taxon>Asterales</taxon>
        <taxon>Asteraceae</taxon>
        <taxon>Asteroideae</taxon>
        <taxon>Anthemideae</taxon>
        <taxon>Anthemidinae</taxon>
        <taxon>Tanacetum</taxon>
    </lineage>
</organism>
<evidence type="ECO:0000313" key="2">
    <source>
        <dbReference type="EMBL" id="GFD61920.1"/>
    </source>
</evidence>
<protein>
    <submittedName>
        <fullName evidence="2">Uncharacterized protein</fullName>
    </submittedName>
</protein>
<sequence>VQQYVLFPVWSSGSTNPHNADGVASFDEKELEFEGRKLESEFNVSPSSSAQSKKHDDKTKREAKGKSPV</sequence>
<reference evidence="2" key="1">
    <citation type="journal article" date="2019" name="Sci. Rep.">
        <title>Draft genome of Tanacetum cinerariifolium, the natural source of mosquito coil.</title>
        <authorList>
            <person name="Yamashiro T."/>
            <person name="Shiraishi A."/>
            <person name="Satake H."/>
            <person name="Nakayama K."/>
        </authorList>
    </citation>
    <scope>NUCLEOTIDE SEQUENCE</scope>
</reference>
<accession>A0A699XU53</accession>
<feature type="non-terminal residue" evidence="2">
    <location>
        <position position="69"/>
    </location>
</feature>
<name>A0A699XU53_TANCI</name>
<evidence type="ECO:0000256" key="1">
    <source>
        <dbReference type="SAM" id="MobiDB-lite"/>
    </source>
</evidence>
<dbReference type="AlphaFoldDB" id="A0A699XU53"/>
<dbReference type="EMBL" id="BKCJ011906178">
    <property type="protein sequence ID" value="GFD61920.1"/>
    <property type="molecule type" value="Genomic_DNA"/>
</dbReference>
<feature type="compositionally biased region" description="Basic and acidic residues" evidence="1">
    <location>
        <begin position="53"/>
        <end position="69"/>
    </location>
</feature>
<proteinExistence type="predicted"/>
<feature type="compositionally biased region" description="Polar residues" evidence="1">
    <location>
        <begin position="42"/>
        <end position="51"/>
    </location>
</feature>
<feature type="region of interest" description="Disordered" evidence="1">
    <location>
        <begin position="38"/>
        <end position="69"/>
    </location>
</feature>
<gene>
    <name evidence="2" type="ORF">Tci_933889</name>
</gene>